<accession>A0A2G9UXU8</accession>
<dbReference type="Gene3D" id="1.20.200.10">
    <property type="entry name" value="Fumarase/aspartase (Central domain)"/>
    <property type="match status" value="1"/>
</dbReference>
<organism evidence="2 3">
    <name type="scientific">Teladorsagia circumcincta</name>
    <name type="common">Brown stomach worm</name>
    <name type="synonym">Ostertagia circumcincta</name>
    <dbReference type="NCBI Taxonomy" id="45464"/>
    <lineage>
        <taxon>Eukaryota</taxon>
        <taxon>Metazoa</taxon>
        <taxon>Ecdysozoa</taxon>
        <taxon>Nematoda</taxon>
        <taxon>Chromadorea</taxon>
        <taxon>Rhabditida</taxon>
        <taxon>Rhabditina</taxon>
        <taxon>Rhabditomorpha</taxon>
        <taxon>Strongyloidea</taxon>
        <taxon>Trichostrongylidae</taxon>
        <taxon>Teladorsagia</taxon>
    </lineage>
</organism>
<dbReference type="InterPro" id="IPR008948">
    <property type="entry name" value="L-Aspartase-like"/>
</dbReference>
<sequence>MELLAGCQGIEFLKPLVSTAPLNKVYQLVRSVSAPLVEDRSMHADIEAIIQLLRDNKVWECVQPHLKTLKEMEELDPDALRIDAKTPTGIVMSDRLQTPATGSDEHCSDHEELH</sequence>
<evidence type="ECO:0000313" key="3">
    <source>
        <dbReference type="Proteomes" id="UP000230423"/>
    </source>
</evidence>
<protein>
    <submittedName>
        <fullName evidence="2">Uncharacterized protein</fullName>
    </submittedName>
</protein>
<dbReference type="EMBL" id="KZ345258">
    <property type="protein sequence ID" value="PIO74542.1"/>
    <property type="molecule type" value="Genomic_DNA"/>
</dbReference>
<reference evidence="2 3" key="1">
    <citation type="submission" date="2015-09" db="EMBL/GenBank/DDBJ databases">
        <title>Draft genome of the parasitic nematode Teladorsagia circumcincta isolate WARC Sus (inbred).</title>
        <authorList>
            <person name="Mitreva M."/>
        </authorList>
    </citation>
    <scope>NUCLEOTIDE SEQUENCE [LARGE SCALE GENOMIC DNA]</scope>
    <source>
        <strain evidence="2 3">S</strain>
    </source>
</reference>
<feature type="region of interest" description="Disordered" evidence="1">
    <location>
        <begin position="91"/>
        <end position="114"/>
    </location>
</feature>
<dbReference type="GO" id="GO:0003824">
    <property type="term" value="F:catalytic activity"/>
    <property type="evidence" value="ECO:0007669"/>
    <property type="project" value="InterPro"/>
</dbReference>
<dbReference type="OrthoDB" id="10051290at2759"/>
<keyword evidence="3" id="KW-1185">Reference proteome</keyword>
<name>A0A2G9UXU8_TELCI</name>
<evidence type="ECO:0000313" key="2">
    <source>
        <dbReference type="EMBL" id="PIO74542.1"/>
    </source>
</evidence>
<evidence type="ECO:0000256" key="1">
    <source>
        <dbReference type="SAM" id="MobiDB-lite"/>
    </source>
</evidence>
<dbReference type="SUPFAM" id="SSF48557">
    <property type="entry name" value="L-aspartase-like"/>
    <property type="match status" value="1"/>
</dbReference>
<feature type="compositionally biased region" description="Basic and acidic residues" evidence="1">
    <location>
        <begin position="103"/>
        <end position="114"/>
    </location>
</feature>
<proteinExistence type="predicted"/>
<dbReference type="AlphaFoldDB" id="A0A2G9UXU8"/>
<gene>
    <name evidence="2" type="ORF">TELCIR_03448</name>
</gene>
<dbReference type="Proteomes" id="UP000230423">
    <property type="component" value="Unassembled WGS sequence"/>
</dbReference>